<dbReference type="Proteomes" id="UP000887565">
    <property type="component" value="Unplaced"/>
</dbReference>
<dbReference type="WBParaSite" id="nRc.2.0.1.t33475-RA">
    <property type="protein sequence ID" value="nRc.2.0.1.t33475-RA"/>
    <property type="gene ID" value="nRc.2.0.1.g33475"/>
</dbReference>
<name>A0A915K3X4_ROMCU</name>
<dbReference type="InterPro" id="IPR050927">
    <property type="entry name" value="TRPM"/>
</dbReference>
<protein>
    <submittedName>
        <fullName evidence="2">Uncharacterized protein</fullName>
    </submittedName>
</protein>
<organism evidence="1 2">
    <name type="scientific">Romanomermis culicivorax</name>
    <name type="common">Nematode worm</name>
    <dbReference type="NCBI Taxonomy" id="13658"/>
    <lineage>
        <taxon>Eukaryota</taxon>
        <taxon>Metazoa</taxon>
        <taxon>Ecdysozoa</taxon>
        <taxon>Nematoda</taxon>
        <taxon>Enoplea</taxon>
        <taxon>Dorylaimia</taxon>
        <taxon>Mermithida</taxon>
        <taxon>Mermithoidea</taxon>
        <taxon>Mermithidae</taxon>
        <taxon>Romanomermis</taxon>
    </lineage>
</organism>
<reference evidence="2" key="1">
    <citation type="submission" date="2022-11" db="UniProtKB">
        <authorList>
            <consortium name="WormBaseParasite"/>
        </authorList>
    </citation>
    <scope>IDENTIFICATION</scope>
</reference>
<dbReference type="GO" id="GO:0005261">
    <property type="term" value="F:monoatomic cation channel activity"/>
    <property type="evidence" value="ECO:0007669"/>
    <property type="project" value="TreeGrafter"/>
</dbReference>
<accession>A0A915K3X4</accession>
<dbReference type="PANTHER" id="PTHR13800">
    <property type="entry name" value="TRANSIENT RECEPTOR POTENTIAL CATION CHANNEL, SUBFAMILY M, MEMBER 6"/>
    <property type="match status" value="1"/>
</dbReference>
<dbReference type="GO" id="GO:0030001">
    <property type="term" value="P:metal ion transport"/>
    <property type="evidence" value="ECO:0007669"/>
    <property type="project" value="TreeGrafter"/>
</dbReference>
<dbReference type="AlphaFoldDB" id="A0A915K3X4"/>
<dbReference type="PANTHER" id="PTHR13800:SF1">
    <property type="entry name" value="TRANSIENT RECEPTOR POTENTIAL CATION CHANNEL TRPM"/>
    <property type="match status" value="1"/>
</dbReference>
<proteinExistence type="predicted"/>
<evidence type="ECO:0000313" key="1">
    <source>
        <dbReference type="Proteomes" id="UP000887565"/>
    </source>
</evidence>
<sequence>MTIKACLSLFNKLMTINSLNLMQFRLLAKNYLSKSVFEDVQKNSEQIWKSLMYFLVVEFQEKTLIPPPFIIFHPIYYALRRCCKTRRSR</sequence>
<evidence type="ECO:0000313" key="2">
    <source>
        <dbReference type="WBParaSite" id="nRc.2.0.1.t33475-RA"/>
    </source>
</evidence>
<keyword evidence="1" id="KW-1185">Reference proteome</keyword>
<dbReference type="GO" id="GO:0005886">
    <property type="term" value="C:plasma membrane"/>
    <property type="evidence" value="ECO:0007669"/>
    <property type="project" value="TreeGrafter"/>
</dbReference>